<name>A0A5N5H580_9ROSA</name>
<reference evidence="4" key="2">
    <citation type="submission" date="2019-10" db="EMBL/GenBank/DDBJ databases">
        <title>A de novo genome assembly of a pear dwarfing rootstock.</title>
        <authorList>
            <person name="Wang F."/>
            <person name="Wang J."/>
            <person name="Li S."/>
            <person name="Zhang Y."/>
            <person name="Fang M."/>
            <person name="Ma L."/>
            <person name="Zhao Y."/>
            <person name="Jiang S."/>
        </authorList>
    </citation>
    <scope>NUCLEOTIDE SEQUENCE [LARGE SCALE GENOMIC DNA]</scope>
</reference>
<reference evidence="3 4" key="3">
    <citation type="submission" date="2019-11" db="EMBL/GenBank/DDBJ databases">
        <title>A de novo genome assembly of a pear dwarfing rootstock.</title>
        <authorList>
            <person name="Wang F."/>
            <person name="Wang J."/>
            <person name="Li S."/>
            <person name="Zhang Y."/>
            <person name="Fang M."/>
            <person name="Ma L."/>
            <person name="Zhao Y."/>
            <person name="Jiang S."/>
        </authorList>
    </citation>
    <scope>NUCLEOTIDE SEQUENCE [LARGE SCALE GENOMIC DNA]</scope>
    <source>
        <strain evidence="3">S2</strain>
        <tissue evidence="3">Leaf</tissue>
    </source>
</reference>
<evidence type="ECO:0000313" key="4">
    <source>
        <dbReference type="Proteomes" id="UP000327157"/>
    </source>
</evidence>
<keyword evidence="2" id="KW-0012">Acyltransferase</keyword>
<dbReference type="EMBL" id="SMOL01000231">
    <property type="protein sequence ID" value="KAB2621341.1"/>
    <property type="molecule type" value="Genomic_DNA"/>
</dbReference>
<keyword evidence="4" id="KW-1185">Reference proteome</keyword>
<organism evidence="3 4">
    <name type="scientific">Pyrus ussuriensis x Pyrus communis</name>
    <dbReference type="NCBI Taxonomy" id="2448454"/>
    <lineage>
        <taxon>Eukaryota</taxon>
        <taxon>Viridiplantae</taxon>
        <taxon>Streptophyta</taxon>
        <taxon>Embryophyta</taxon>
        <taxon>Tracheophyta</taxon>
        <taxon>Spermatophyta</taxon>
        <taxon>Magnoliopsida</taxon>
        <taxon>eudicotyledons</taxon>
        <taxon>Gunneridae</taxon>
        <taxon>Pentapetalae</taxon>
        <taxon>rosids</taxon>
        <taxon>fabids</taxon>
        <taxon>Rosales</taxon>
        <taxon>Rosaceae</taxon>
        <taxon>Amygdaloideae</taxon>
        <taxon>Maleae</taxon>
        <taxon>Pyrus</taxon>
    </lineage>
</organism>
<gene>
    <name evidence="3" type="ORF">D8674_023523</name>
</gene>
<dbReference type="GO" id="GO:0008080">
    <property type="term" value="F:N-acetyltransferase activity"/>
    <property type="evidence" value="ECO:0007669"/>
    <property type="project" value="InterPro"/>
</dbReference>
<dbReference type="GO" id="GO:0005737">
    <property type="term" value="C:cytoplasm"/>
    <property type="evidence" value="ECO:0007669"/>
    <property type="project" value="TreeGrafter"/>
</dbReference>
<dbReference type="InterPro" id="IPR045039">
    <property type="entry name" value="NSI-like"/>
</dbReference>
<proteinExistence type="predicted"/>
<evidence type="ECO:0000256" key="2">
    <source>
        <dbReference type="ARBA" id="ARBA00023315"/>
    </source>
</evidence>
<reference evidence="3 4" key="1">
    <citation type="submission" date="2019-09" db="EMBL/GenBank/DDBJ databases">
        <authorList>
            <person name="Ou C."/>
        </authorList>
    </citation>
    <scope>NUCLEOTIDE SEQUENCE [LARGE SCALE GENOMIC DNA]</scope>
    <source>
        <strain evidence="3">S2</strain>
        <tissue evidence="3">Leaf</tissue>
    </source>
</reference>
<protein>
    <submittedName>
        <fullName evidence="3">N-acetyltransferase ycf52</fullName>
    </submittedName>
</protein>
<dbReference type="OrthoDB" id="2744543at2759"/>
<sequence>MLCRSLTTNQYSIFDQDLYTRGFNLHRTIAELNLDHFSKVFVALGFLKQDTDKIQTTLEHTDSLLWMEYKKTKWPVAFARAMGDGVFNVSLASCGDWLGLGASLLGSVGVFFRGADSIFRLYANLLSWVGLALNVLPESLKCL</sequence>
<dbReference type="PANTHER" id="PTHR43626:SF1">
    <property type="entry name" value="GCN5-RELATED N-ACETYLTRANSFERASE 1, CHLOROPLASTIC"/>
    <property type="match status" value="1"/>
</dbReference>
<dbReference type="Proteomes" id="UP000327157">
    <property type="component" value="Chromosome 4"/>
</dbReference>
<comment type="caution">
    <text evidence="3">The sequence shown here is derived from an EMBL/GenBank/DDBJ whole genome shotgun (WGS) entry which is preliminary data.</text>
</comment>
<keyword evidence="1 3" id="KW-0808">Transferase</keyword>
<accession>A0A5N5H580</accession>
<dbReference type="PANTHER" id="PTHR43626">
    <property type="entry name" value="ACYL-COA N-ACYLTRANSFERASE"/>
    <property type="match status" value="1"/>
</dbReference>
<dbReference type="AlphaFoldDB" id="A0A5N5H580"/>
<evidence type="ECO:0000256" key="1">
    <source>
        <dbReference type="ARBA" id="ARBA00022679"/>
    </source>
</evidence>
<evidence type="ECO:0000313" key="3">
    <source>
        <dbReference type="EMBL" id="KAB2621341.1"/>
    </source>
</evidence>